<keyword evidence="4" id="KW-0472">Membrane</keyword>
<dbReference type="InterPro" id="IPR050828">
    <property type="entry name" value="C-type_lectin/matrix_domain"/>
</dbReference>
<evidence type="ECO:0000256" key="3">
    <source>
        <dbReference type="SAM" id="MobiDB-lite"/>
    </source>
</evidence>
<evidence type="ECO:0000256" key="4">
    <source>
        <dbReference type="SAM" id="Phobius"/>
    </source>
</evidence>
<feature type="region of interest" description="Disordered" evidence="3">
    <location>
        <begin position="1"/>
        <end position="28"/>
    </location>
</feature>
<accession>A0ABD1IZC0</accession>
<dbReference type="PANTHER" id="PTHR45710:SF26">
    <property type="entry name" value="RH26557P"/>
    <property type="match status" value="1"/>
</dbReference>
<dbReference type="PANTHER" id="PTHR45710">
    <property type="entry name" value="C-TYPE LECTIN DOMAIN-CONTAINING PROTEIN 180"/>
    <property type="match status" value="1"/>
</dbReference>
<protein>
    <recommendedName>
        <fullName evidence="5">C-type lectin domain-containing protein</fullName>
    </recommendedName>
</protein>
<keyword evidence="4" id="KW-0812">Transmembrane</keyword>
<feature type="compositionally biased region" description="Basic and acidic residues" evidence="3">
    <location>
        <begin position="1"/>
        <end position="17"/>
    </location>
</feature>
<name>A0ABD1IZC0_9TELE</name>
<dbReference type="GO" id="GO:0005886">
    <property type="term" value="C:plasma membrane"/>
    <property type="evidence" value="ECO:0007669"/>
    <property type="project" value="UniProtKB-SubCell"/>
</dbReference>
<organism evidence="6 7">
    <name type="scientific">Coilia grayii</name>
    <name type="common">Gray's grenadier anchovy</name>
    <dbReference type="NCBI Taxonomy" id="363190"/>
    <lineage>
        <taxon>Eukaryota</taxon>
        <taxon>Metazoa</taxon>
        <taxon>Chordata</taxon>
        <taxon>Craniata</taxon>
        <taxon>Vertebrata</taxon>
        <taxon>Euteleostomi</taxon>
        <taxon>Actinopterygii</taxon>
        <taxon>Neopterygii</taxon>
        <taxon>Teleostei</taxon>
        <taxon>Clupei</taxon>
        <taxon>Clupeiformes</taxon>
        <taxon>Clupeoidei</taxon>
        <taxon>Engraulidae</taxon>
        <taxon>Coilinae</taxon>
        <taxon>Coilia</taxon>
    </lineage>
</organism>
<sequence>MKDLTVKQQKELEDDGKPASVPVAETVSPSLARKEAKERDVKKLCLKLTKLLLPFFVVLLLVVLALVEAKRQLEDLLNDHTSLSDEKTELLNQINQIQMNLEDLRMEYTTLSGEKEDIEDELRTLQVAKNKSCADGWEYFSGRCYYFSHDYLNWTASRDSCVTLGGHLAIIETEEEQEDQPDEEDDAVDAENEEDCVVMTWTSKDWDDVLCTGQYKRICESKAAD</sequence>
<evidence type="ECO:0000259" key="5">
    <source>
        <dbReference type="SMART" id="SM00034"/>
    </source>
</evidence>
<evidence type="ECO:0000256" key="2">
    <source>
        <dbReference type="SAM" id="Coils"/>
    </source>
</evidence>
<keyword evidence="7" id="KW-1185">Reference proteome</keyword>
<feature type="domain" description="C-type lectin" evidence="5">
    <location>
        <begin position="133"/>
        <end position="220"/>
    </location>
</feature>
<comment type="caution">
    <text evidence="6">The sequence shown here is derived from an EMBL/GenBank/DDBJ whole genome shotgun (WGS) entry which is preliminary data.</text>
</comment>
<dbReference type="AlphaFoldDB" id="A0ABD1IZC0"/>
<evidence type="ECO:0000256" key="1">
    <source>
        <dbReference type="ARBA" id="ARBA00004401"/>
    </source>
</evidence>
<proteinExistence type="predicted"/>
<dbReference type="InterPro" id="IPR001304">
    <property type="entry name" value="C-type_lectin-like"/>
</dbReference>
<keyword evidence="4" id="KW-1133">Transmembrane helix</keyword>
<feature type="transmembrane region" description="Helical" evidence="4">
    <location>
        <begin position="48"/>
        <end position="67"/>
    </location>
</feature>
<evidence type="ECO:0000313" key="7">
    <source>
        <dbReference type="Proteomes" id="UP001591681"/>
    </source>
</evidence>
<dbReference type="Gene3D" id="3.10.100.10">
    <property type="entry name" value="Mannose-Binding Protein A, subunit A"/>
    <property type="match status" value="1"/>
</dbReference>
<evidence type="ECO:0000313" key="6">
    <source>
        <dbReference type="EMBL" id="KAL2079236.1"/>
    </source>
</evidence>
<feature type="coiled-coil region" evidence="2">
    <location>
        <begin position="66"/>
        <end position="131"/>
    </location>
</feature>
<gene>
    <name evidence="6" type="ORF">ACEWY4_024980</name>
</gene>
<keyword evidence="2" id="KW-0175">Coiled coil</keyword>
<dbReference type="SMART" id="SM00034">
    <property type="entry name" value="CLECT"/>
    <property type="match status" value="1"/>
</dbReference>
<dbReference type="EMBL" id="JBHFQA010000022">
    <property type="protein sequence ID" value="KAL2079236.1"/>
    <property type="molecule type" value="Genomic_DNA"/>
</dbReference>
<dbReference type="Proteomes" id="UP001591681">
    <property type="component" value="Unassembled WGS sequence"/>
</dbReference>
<comment type="subcellular location">
    <subcellularLocation>
        <location evidence="1">Cell membrane</location>
        <topology evidence="1">Single-pass type II membrane protein</topology>
    </subcellularLocation>
</comment>
<dbReference type="SUPFAM" id="SSF56436">
    <property type="entry name" value="C-type lectin-like"/>
    <property type="match status" value="1"/>
</dbReference>
<dbReference type="InterPro" id="IPR016186">
    <property type="entry name" value="C-type_lectin-like/link_sf"/>
</dbReference>
<reference evidence="6 7" key="1">
    <citation type="submission" date="2024-09" db="EMBL/GenBank/DDBJ databases">
        <title>A chromosome-level genome assembly of Gray's grenadier anchovy, Coilia grayii.</title>
        <authorList>
            <person name="Fu Z."/>
        </authorList>
    </citation>
    <scope>NUCLEOTIDE SEQUENCE [LARGE SCALE GENOMIC DNA]</scope>
    <source>
        <strain evidence="6">G4</strain>
        <tissue evidence="6">Muscle</tissue>
    </source>
</reference>
<feature type="region of interest" description="Disordered" evidence="3">
    <location>
        <begin position="173"/>
        <end position="192"/>
    </location>
</feature>
<dbReference type="InterPro" id="IPR016187">
    <property type="entry name" value="CTDL_fold"/>
</dbReference>